<proteinExistence type="predicted"/>
<dbReference type="SUPFAM" id="SSF51445">
    <property type="entry name" value="(Trans)glycosidases"/>
    <property type="match status" value="1"/>
</dbReference>
<accession>A0A7X6DLM4</accession>
<dbReference type="InterPro" id="IPR013529">
    <property type="entry name" value="Glyco_hydro_42_N"/>
</dbReference>
<dbReference type="PANTHER" id="PTHR12631:SF10">
    <property type="entry name" value="BETA-XYLOSIDASE-LIKE PROTEIN-RELATED"/>
    <property type="match status" value="1"/>
</dbReference>
<dbReference type="GO" id="GO:0009341">
    <property type="term" value="C:beta-galactosidase complex"/>
    <property type="evidence" value="ECO:0007669"/>
    <property type="project" value="InterPro"/>
</dbReference>
<keyword evidence="2" id="KW-0326">Glycosidase</keyword>
<feature type="domain" description="Glycoside hydrolase family 42 N-terminal" evidence="4">
    <location>
        <begin position="64"/>
        <end position="129"/>
    </location>
</feature>
<dbReference type="InterPro" id="IPR017853">
    <property type="entry name" value="GH"/>
</dbReference>
<dbReference type="Pfam" id="PF02449">
    <property type="entry name" value="Glyco_hydro_42"/>
    <property type="match status" value="1"/>
</dbReference>
<evidence type="ECO:0000256" key="2">
    <source>
        <dbReference type="ARBA" id="ARBA00023295"/>
    </source>
</evidence>
<evidence type="ECO:0000313" key="6">
    <source>
        <dbReference type="Proteomes" id="UP000534783"/>
    </source>
</evidence>
<dbReference type="RefSeq" id="WP_168057767.1">
    <property type="nucleotide sequence ID" value="NZ_VTOW01000001.1"/>
</dbReference>
<feature type="chain" id="PRO_5031168962" evidence="3">
    <location>
        <begin position="24"/>
        <end position="457"/>
    </location>
</feature>
<dbReference type="Gene3D" id="3.20.20.80">
    <property type="entry name" value="Glycosidases"/>
    <property type="match status" value="1"/>
</dbReference>
<reference evidence="5 6" key="1">
    <citation type="journal article" date="2020" name="Nature">
        <title>Bacterial chemolithoautotrophy via manganese oxidation.</title>
        <authorList>
            <person name="Yu H."/>
            <person name="Leadbetter J.R."/>
        </authorList>
    </citation>
    <scope>NUCLEOTIDE SEQUENCE [LARGE SCALE GENOMIC DNA]</scope>
    <source>
        <strain evidence="5 6">Mn-1</strain>
    </source>
</reference>
<evidence type="ECO:0000256" key="3">
    <source>
        <dbReference type="SAM" id="SignalP"/>
    </source>
</evidence>
<gene>
    <name evidence="5" type="ORF">MNODULE_01725</name>
</gene>
<dbReference type="Proteomes" id="UP000534783">
    <property type="component" value="Unassembled WGS sequence"/>
</dbReference>
<dbReference type="PANTHER" id="PTHR12631">
    <property type="entry name" value="ALPHA-L-IDURONIDASE"/>
    <property type="match status" value="1"/>
</dbReference>
<keyword evidence="6" id="KW-1185">Reference proteome</keyword>
<dbReference type="InterPro" id="IPR051923">
    <property type="entry name" value="Glycosyl_Hydrolase_39"/>
</dbReference>
<organism evidence="5 6">
    <name type="scientific">Candidatus Manganitrophus noduliformans</name>
    <dbReference type="NCBI Taxonomy" id="2606439"/>
    <lineage>
        <taxon>Bacteria</taxon>
        <taxon>Pseudomonadati</taxon>
        <taxon>Nitrospirota</taxon>
        <taxon>Nitrospiria</taxon>
        <taxon>Candidatus Troglogloeales</taxon>
        <taxon>Candidatus Manganitrophaceae</taxon>
        <taxon>Candidatus Manganitrophus</taxon>
    </lineage>
</organism>
<evidence type="ECO:0000259" key="4">
    <source>
        <dbReference type="Pfam" id="PF02449"/>
    </source>
</evidence>
<evidence type="ECO:0000313" key="5">
    <source>
        <dbReference type="EMBL" id="NKE69470.1"/>
    </source>
</evidence>
<comment type="caution">
    <text evidence="5">The sequence shown here is derived from an EMBL/GenBank/DDBJ whole genome shotgun (WGS) entry which is preliminary data.</text>
</comment>
<name>A0A7X6DLM4_9BACT</name>
<keyword evidence="3" id="KW-0732">Signal</keyword>
<dbReference type="PROSITE" id="PS51257">
    <property type="entry name" value="PROKAR_LIPOPROTEIN"/>
    <property type="match status" value="1"/>
</dbReference>
<dbReference type="GO" id="GO:0005975">
    <property type="term" value="P:carbohydrate metabolic process"/>
    <property type="evidence" value="ECO:0007669"/>
    <property type="project" value="InterPro"/>
</dbReference>
<protein>
    <submittedName>
        <fullName evidence="5">Glycoside hydrolase</fullName>
    </submittedName>
</protein>
<dbReference type="AlphaFoldDB" id="A0A7X6DLM4"/>
<keyword evidence="1 5" id="KW-0378">Hydrolase</keyword>
<dbReference type="EMBL" id="VTOW01000001">
    <property type="protein sequence ID" value="NKE69470.1"/>
    <property type="molecule type" value="Genomic_DNA"/>
</dbReference>
<evidence type="ECO:0000256" key="1">
    <source>
        <dbReference type="ARBA" id="ARBA00022801"/>
    </source>
</evidence>
<sequence length="457" mass="50608">MLQRTFTSITALILLAASGVACPAIRSIPSDAGGGAAAQTESAHVTKQVSFSILEDYDKGEDLDEVAEDFALMQALEITTWRGSFGWDDYEPSPGKYDFAWLHDFAELAGRVGIELRPYIGYTPAWAAKGGSDEAAWNDPPADIEAWYNFVYTLVTSLRRYPHLLSFEIYNEQNVPLWWDGTVAEYNQVLLRGAAAIRAADPGTEVLLGGLVFPDVEFIEEICATFENAGSFDIVPFHAYPETWTPEAVAVENYLDPQYRAFAETVETDCQGEPIWINEAGFATAGGKTERDQANWWARAIATFLAVPEIEHIGIYELKDLEPDRPVIGEGENYSLGLTYPDRKKKLAFYTVDLLTDLLDVRPLTLADADLTVTVTEGKPGALYHHLFIRPGGEQIVFVWDKSGRPTVNLQVRQRGAAATEYGLDGASSTYPEFDGRTLRNVQLTPGEVRIFEIGPR</sequence>
<feature type="signal peptide" evidence="3">
    <location>
        <begin position="1"/>
        <end position="23"/>
    </location>
</feature>
<dbReference type="GO" id="GO:0004565">
    <property type="term" value="F:beta-galactosidase activity"/>
    <property type="evidence" value="ECO:0007669"/>
    <property type="project" value="InterPro"/>
</dbReference>